<dbReference type="PANTHER" id="PTHR33334">
    <property type="entry name" value="PROTEIN LNK1"/>
    <property type="match status" value="1"/>
</dbReference>
<protein>
    <recommendedName>
        <fullName evidence="4">Protein LNK1</fullName>
    </recommendedName>
</protein>
<feature type="compositionally biased region" description="Basic and acidic residues" evidence="1">
    <location>
        <begin position="7"/>
        <end position="17"/>
    </location>
</feature>
<dbReference type="EMBL" id="JAHRHJ020000001">
    <property type="protein sequence ID" value="KAH9330951.1"/>
    <property type="molecule type" value="Genomic_DNA"/>
</dbReference>
<dbReference type="Proteomes" id="UP000824469">
    <property type="component" value="Unassembled WGS sequence"/>
</dbReference>
<feature type="region of interest" description="Disordered" evidence="1">
    <location>
        <begin position="784"/>
        <end position="803"/>
    </location>
</feature>
<feature type="region of interest" description="Disordered" evidence="1">
    <location>
        <begin position="510"/>
        <end position="536"/>
    </location>
</feature>
<proteinExistence type="predicted"/>
<name>A0AA38LNZ9_TAXCH</name>
<dbReference type="GO" id="GO:0007623">
    <property type="term" value="P:circadian rhythm"/>
    <property type="evidence" value="ECO:0007669"/>
    <property type="project" value="InterPro"/>
</dbReference>
<feature type="region of interest" description="Disordered" evidence="1">
    <location>
        <begin position="1"/>
        <end position="28"/>
    </location>
</feature>
<evidence type="ECO:0000256" key="1">
    <source>
        <dbReference type="SAM" id="MobiDB-lite"/>
    </source>
</evidence>
<feature type="compositionally biased region" description="Polar residues" evidence="1">
    <location>
        <begin position="516"/>
        <end position="536"/>
    </location>
</feature>
<dbReference type="OMA" id="MDDMVWD"/>
<comment type="caution">
    <text evidence="2">The sequence shown here is derived from an EMBL/GenBank/DDBJ whole genome shotgun (WGS) entry which is preliminary data.</text>
</comment>
<keyword evidence="3" id="KW-1185">Reference proteome</keyword>
<feature type="region of interest" description="Disordered" evidence="1">
    <location>
        <begin position="468"/>
        <end position="498"/>
    </location>
</feature>
<evidence type="ECO:0008006" key="4">
    <source>
        <dbReference type="Google" id="ProtNLM"/>
    </source>
</evidence>
<evidence type="ECO:0000313" key="3">
    <source>
        <dbReference type="Proteomes" id="UP000824469"/>
    </source>
</evidence>
<dbReference type="InterPro" id="IPR039928">
    <property type="entry name" value="LNK"/>
</dbReference>
<accession>A0AA38LNZ9</accession>
<evidence type="ECO:0000313" key="2">
    <source>
        <dbReference type="EMBL" id="KAH9330951.1"/>
    </source>
</evidence>
<dbReference type="GO" id="GO:0006355">
    <property type="term" value="P:regulation of DNA-templated transcription"/>
    <property type="evidence" value="ECO:0007669"/>
    <property type="project" value="InterPro"/>
</dbReference>
<gene>
    <name evidence="2" type="ORF">KI387_003059</name>
</gene>
<reference evidence="2 3" key="1">
    <citation type="journal article" date="2021" name="Nat. Plants">
        <title>The Taxus genome provides insights into paclitaxel biosynthesis.</title>
        <authorList>
            <person name="Xiong X."/>
            <person name="Gou J."/>
            <person name="Liao Q."/>
            <person name="Li Y."/>
            <person name="Zhou Q."/>
            <person name="Bi G."/>
            <person name="Li C."/>
            <person name="Du R."/>
            <person name="Wang X."/>
            <person name="Sun T."/>
            <person name="Guo L."/>
            <person name="Liang H."/>
            <person name="Lu P."/>
            <person name="Wu Y."/>
            <person name="Zhang Z."/>
            <person name="Ro D.K."/>
            <person name="Shang Y."/>
            <person name="Huang S."/>
            <person name="Yan J."/>
        </authorList>
    </citation>
    <scope>NUCLEOTIDE SEQUENCE [LARGE SCALE GENOMIC DNA]</scope>
    <source>
        <strain evidence="2">Ta-2019</strain>
    </source>
</reference>
<sequence length="864" mass="95801">MDDMVWDEFRQTKDRNVPDPSNAKESTWTVSGKRWKKLHCQNSNVLAKSADQKMLGANNIVVEGKVSGLSSSDNKGELTSQPLNVDTWVILDDEELATTAYNTICDDSSMEIDSQKQGVNADYCKDVKSINDDLILGYCKDDPLLVGRDADIVNNSSHLLLSNISPTEGGLDFFEGDHRSETSNSILEYNWENMGNFEEVEKLFRDSTLSEAMDSSSDELIWHTASFVSTNQSHPRSMHQEMDSSTPEMRHMGRCQHNELKVKMEGVPCDSSSSLIFNQKVDLDAENARHNDQTSSRHTPLKKSSVSCMLALRGNAENVSGTLLEERIPKHCGRSEEAIGPQLLCPIEHTSTTHQYTNKKPKSSGRLEEAMGSQPLCSNEYPSTTYQYTNKPQVPYIHADYGYPLHCLLTMPSSSPMPHGQQSEPYFATYELPASALDQQQLMERPFDMISGPPIITLQDKIEKLRWHQKMQDKQTVDHKQQNNSSNPSLPHKHTQKMHYLHTDVKPKEGADRISETSTGELDQQDNTSADCGSTFDNEDGSLAAAMLHQLQTSAMQLDICTRLNIRDALYRLARSAMQRHNVNDVKSNSAIRGDDIGTCLTETPCIQADRCAEISNFETETNAIDRTVAHLLFHRSAVSLGEGFIITEAPTDLMSSRSPDTLPETSCSCLWDPSALHCLSCLGTNPLAIMQASVPGQVVTPTEDTCITVSNQCTANNQGTSSLIRSCNASSSLFHPQMCGTLSSRDIRNAATEHQDTSQNSNHASKARCNPLTQKNAILENGNGFHSHNMNTTEVSQPNDGNRAKQEYFENMDVDICNMSADVLAAEESLKDGINEHAGYMEVENTEPVVQPISPPARTMLVH</sequence>
<feature type="compositionally biased region" description="Basic and acidic residues" evidence="1">
    <location>
        <begin position="468"/>
        <end position="481"/>
    </location>
</feature>
<dbReference type="AlphaFoldDB" id="A0AA38LNZ9"/>
<organism evidence="2 3">
    <name type="scientific">Taxus chinensis</name>
    <name type="common">Chinese yew</name>
    <name type="synonym">Taxus wallichiana var. chinensis</name>
    <dbReference type="NCBI Taxonomy" id="29808"/>
    <lineage>
        <taxon>Eukaryota</taxon>
        <taxon>Viridiplantae</taxon>
        <taxon>Streptophyta</taxon>
        <taxon>Embryophyta</taxon>
        <taxon>Tracheophyta</taxon>
        <taxon>Spermatophyta</taxon>
        <taxon>Pinopsida</taxon>
        <taxon>Pinidae</taxon>
        <taxon>Conifers II</taxon>
        <taxon>Cupressales</taxon>
        <taxon>Taxaceae</taxon>
        <taxon>Taxus</taxon>
    </lineage>
</organism>
<feature type="compositionally biased region" description="Polar residues" evidence="1">
    <location>
        <begin position="785"/>
        <end position="801"/>
    </location>
</feature>
<dbReference type="PANTHER" id="PTHR33334:SF5">
    <property type="entry name" value="PROTEIN LNK2"/>
    <property type="match status" value="1"/>
</dbReference>